<dbReference type="InterPro" id="IPR000305">
    <property type="entry name" value="GIY-YIG_endonuc"/>
</dbReference>
<dbReference type="SUPFAM" id="SSF82771">
    <property type="entry name" value="GIY-YIG endonuclease"/>
    <property type="match status" value="1"/>
</dbReference>
<protein>
    <recommendedName>
        <fullName evidence="2">GIY-YIG domain-containing protein</fullName>
    </recommendedName>
</protein>
<accession>A0A1F5PK05</accession>
<dbReference type="PANTHER" id="PTHR34477">
    <property type="entry name" value="UPF0213 PROTEIN YHBQ"/>
    <property type="match status" value="1"/>
</dbReference>
<dbReference type="Pfam" id="PF01541">
    <property type="entry name" value="GIY-YIG"/>
    <property type="match status" value="1"/>
</dbReference>
<dbReference type="PROSITE" id="PS50164">
    <property type="entry name" value="GIY_YIG"/>
    <property type="match status" value="1"/>
</dbReference>
<proteinExistence type="inferred from homology"/>
<dbReference type="CDD" id="cd10456">
    <property type="entry name" value="GIY-YIG_UPF0213"/>
    <property type="match status" value="1"/>
</dbReference>
<dbReference type="Proteomes" id="UP000177682">
    <property type="component" value="Unassembled WGS sequence"/>
</dbReference>
<comment type="caution">
    <text evidence="3">The sequence shown here is derived from an EMBL/GenBank/DDBJ whole genome shotgun (WGS) entry which is preliminary data.</text>
</comment>
<evidence type="ECO:0000259" key="2">
    <source>
        <dbReference type="PROSITE" id="PS50164"/>
    </source>
</evidence>
<dbReference type="EMBL" id="MFEY01000007">
    <property type="protein sequence ID" value="OGE90256.1"/>
    <property type="molecule type" value="Genomic_DNA"/>
</dbReference>
<evidence type="ECO:0000313" key="4">
    <source>
        <dbReference type="Proteomes" id="UP000177682"/>
    </source>
</evidence>
<dbReference type="InterPro" id="IPR035901">
    <property type="entry name" value="GIY-YIG_endonuc_sf"/>
</dbReference>
<dbReference type="InterPro" id="IPR050190">
    <property type="entry name" value="UPF0213_domain"/>
</dbReference>
<dbReference type="Gene3D" id="3.40.1440.10">
    <property type="entry name" value="GIY-YIG endonuclease"/>
    <property type="match status" value="1"/>
</dbReference>
<name>A0A1F5PK05_9BACT</name>
<gene>
    <name evidence="3" type="ORF">A3E29_04130</name>
</gene>
<feature type="domain" description="GIY-YIG" evidence="2">
    <location>
        <begin position="1"/>
        <end position="76"/>
    </location>
</feature>
<reference evidence="3 4" key="1">
    <citation type="journal article" date="2016" name="Nat. Commun.">
        <title>Thousands of microbial genomes shed light on interconnected biogeochemical processes in an aquifer system.</title>
        <authorList>
            <person name="Anantharaman K."/>
            <person name="Brown C.T."/>
            <person name="Hug L.A."/>
            <person name="Sharon I."/>
            <person name="Castelle C.J."/>
            <person name="Probst A.J."/>
            <person name="Thomas B.C."/>
            <person name="Singh A."/>
            <person name="Wilkins M.J."/>
            <person name="Karaoz U."/>
            <person name="Brodie E.L."/>
            <person name="Williams K.H."/>
            <person name="Hubbard S.S."/>
            <person name="Banfield J.F."/>
        </authorList>
    </citation>
    <scope>NUCLEOTIDE SEQUENCE [LARGE SCALE GENOMIC DNA]</scope>
</reference>
<sequence>MYYLYILKCADRSLYTGICVDLAKRLWQHNSSALGAKYTRARRPVKLIYSRRFRNRSTASRAEAGIKSLSRAQKLALIKAH</sequence>
<dbReference type="AlphaFoldDB" id="A0A1F5PK05"/>
<organism evidence="3 4">
    <name type="scientific">Candidatus Doudnabacteria bacterium RIFCSPHIGHO2_12_FULL_48_16</name>
    <dbReference type="NCBI Taxonomy" id="1817838"/>
    <lineage>
        <taxon>Bacteria</taxon>
        <taxon>Candidatus Doudnaibacteriota</taxon>
    </lineage>
</organism>
<dbReference type="PANTHER" id="PTHR34477:SF1">
    <property type="entry name" value="UPF0213 PROTEIN YHBQ"/>
    <property type="match status" value="1"/>
</dbReference>
<comment type="similarity">
    <text evidence="1">Belongs to the UPF0213 family.</text>
</comment>
<evidence type="ECO:0000256" key="1">
    <source>
        <dbReference type="ARBA" id="ARBA00007435"/>
    </source>
</evidence>
<evidence type="ECO:0000313" key="3">
    <source>
        <dbReference type="EMBL" id="OGE90256.1"/>
    </source>
</evidence>